<proteinExistence type="inferred from homology"/>
<evidence type="ECO:0000256" key="2">
    <source>
        <dbReference type="ARBA" id="ARBA00022679"/>
    </source>
</evidence>
<feature type="domain" description="GT23" evidence="4">
    <location>
        <begin position="1"/>
        <end position="117"/>
    </location>
</feature>
<dbReference type="FunFam" id="3.40.50.11350:FF:000018">
    <property type="entry name" value="alpha-(1,6)-fucosyltransferase-like isoform X1"/>
    <property type="match status" value="1"/>
</dbReference>
<dbReference type="PANTHER" id="PTHR13132">
    <property type="entry name" value="ALPHA- 1,6 -FUCOSYLTRANSFERASE"/>
    <property type="match status" value="1"/>
</dbReference>
<dbReference type="InterPro" id="IPR027350">
    <property type="entry name" value="GT23_dom"/>
</dbReference>
<dbReference type="AlphaFoldDB" id="F6TSZ2"/>
<dbReference type="PANTHER" id="PTHR13132:SF29">
    <property type="entry name" value="ALPHA-(1,6)-FUCOSYLTRANSFERASE"/>
    <property type="match status" value="1"/>
</dbReference>
<organism evidence="5 6">
    <name type="scientific">Ciona intestinalis</name>
    <name type="common">Transparent sea squirt</name>
    <name type="synonym">Ascidia intestinalis</name>
    <dbReference type="NCBI Taxonomy" id="7719"/>
    <lineage>
        <taxon>Eukaryota</taxon>
        <taxon>Metazoa</taxon>
        <taxon>Chordata</taxon>
        <taxon>Tunicata</taxon>
        <taxon>Ascidiacea</taxon>
        <taxon>Phlebobranchia</taxon>
        <taxon>Cionidae</taxon>
        <taxon>Ciona</taxon>
    </lineage>
</organism>
<dbReference type="GeneTree" id="ENSGT00530000063737"/>
<evidence type="ECO:0000256" key="1">
    <source>
        <dbReference type="ARBA" id="ARBA00022676"/>
    </source>
</evidence>
<keyword evidence="2 3" id="KW-0808">Transferase</keyword>
<protein>
    <recommendedName>
        <fullName evidence="4">GT23 domain-containing protein</fullName>
    </recommendedName>
</protein>
<keyword evidence="6" id="KW-1185">Reference proteome</keyword>
<reference evidence="5" key="2">
    <citation type="submission" date="2025-08" db="UniProtKB">
        <authorList>
            <consortium name="Ensembl"/>
        </authorList>
    </citation>
    <scope>IDENTIFICATION</scope>
</reference>
<evidence type="ECO:0000256" key="3">
    <source>
        <dbReference type="PROSITE-ProRule" id="PRU00992"/>
    </source>
</evidence>
<reference evidence="5" key="3">
    <citation type="submission" date="2025-09" db="UniProtKB">
        <authorList>
            <consortium name="Ensembl"/>
        </authorList>
    </citation>
    <scope>IDENTIFICATION</scope>
</reference>
<comment type="similarity">
    <text evidence="3">Belongs to the glycosyltransferase 23 family.</text>
</comment>
<evidence type="ECO:0000313" key="6">
    <source>
        <dbReference type="Proteomes" id="UP000008144"/>
    </source>
</evidence>
<reference evidence="6" key="1">
    <citation type="journal article" date="2002" name="Science">
        <title>The draft genome of Ciona intestinalis: insights into chordate and vertebrate origins.</title>
        <authorList>
            <person name="Dehal P."/>
            <person name="Satou Y."/>
            <person name="Campbell R.K."/>
            <person name="Chapman J."/>
            <person name="Degnan B."/>
            <person name="De Tomaso A."/>
            <person name="Davidson B."/>
            <person name="Di Gregorio A."/>
            <person name="Gelpke M."/>
            <person name="Goodstein D.M."/>
            <person name="Harafuji N."/>
            <person name="Hastings K.E."/>
            <person name="Ho I."/>
            <person name="Hotta K."/>
            <person name="Huang W."/>
            <person name="Kawashima T."/>
            <person name="Lemaire P."/>
            <person name="Martinez D."/>
            <person name="Meinertzhagen I.A."/>
            <person name="Necula S."/>
            <person name="Nonaka M."/>
            <person name="Putnam N."/>
            <person name="Rash S."/>
            <person name="Saiga H."/>
            <person name="Satake M."/>
            <person name="Terry A."/>
            <person name="Yamada L."/>
            <person name="Wang H.G."/>
            <person name="Awazu S."/>
            <person name="Azumi K."/>
            <person name="Boore J."/>
            <person name="Branno M."/>
            <person name="Chin-Bow S."/>
            <person name="DeSantis R."/>
            <person name="Doyle S."/>
            <person name="Francino P."/>
            <person name="Keys D.N."/>
            <person name="Haga S."/>
            <person name="Hayashi H."/>
            <person name="Hino K."/>
            <person name="Imai K.S."/>
            <person name="Inaba K."/>
            <person name="Kano S."/>
            <person name="Kobayashi K."/>
            <person name="Kobayashi M."/>
            <person name="Lee B.I."/>
            <person name="Makabe K.W."/>
            <person name="Manohar C."/>
            <person name="Matassi G."/>
            <person name="Medina M."/>
            <person name="Mochizuki Y."/>
            <person name="Mount S."/>
            <person name="Morishita T."/>
            <person name="Miura S."/>
            <person name="Nakayama A."/>
            <person name="Nishizaka S."/>
            <person name="Nomoto H."/>
            <person name="Ohta F."/>
            <person name="Oishi K."/>
            <person name="Rigoutsos I."/>
            <person name="Sano M."/>
            <person name="Sasaki A."/>
            <person name="Sasakura Y."/>
            <person name="Shoguchi E."/>
            <person name="Shin-i T."/>
            <person name="Spagnuolo A."/>
            <person name="Stainier D."/>
            <person name="Suzuki M.M."/>
            <person name="Tassy O."/>
            <person name="Takatori N."/>
            <person name="Tokuoka M."/>
            <person name="Yagi K."/>
            <person name="Yoshizaki F."/>
            <person name="Wada S."/>
            <person name="Zhang C."/>
            <person name="Hyatt P.D."/>
            <person name="Larimer F."/>
            <person name="Detter C."/>
            <person name="Doggett N."/>
            <person name="Glavina T."/>
            <person name="Hawkins T."/>
            <person name="Richardson P."/>
            <person name="Lucas S."/>
            <person name="Kohara Y."/>
            <person name="Levine M."/>
            <person name="Satoh N."/>
            <person name="Rokhsar D.S."/>
        </authorList>
    </citation>
    <scope>NUCLEOTIDE SEQUENCE [LARGE SCALE GENOMIC DNA]</scope>
</reference>
<dbReference type="HOGENOM" id="CLU_082436_0_0_1"/>
<accession>F6TSZ2</accession>
<dbReference type="Ensembl" id="ENSCINT00000008864.3">
    <property type="protein sequence ID" value="ENSCINP00000008864.3"/>
    <property type="gene ID" value="ENSCING00000016387.2"/>
</dbReference>
<dbReference type="InParanoid" id="F6TSZ2"/>
<dbReference type="GO" id="GO:0016758">
    <property type="term" value="F:hexosyltransferase activity"/>
    <property type="evidence" value="ECO:0007669"/>
    <property type="project" value="UniProtKB-UniRule"/>
</dbReference>
<evidence type="ECO:0000259" key="4">
    <source>
        <dbReference type="PROSITE" id="PS51659"/>
    </source>
</evidence>
<dbReference type="Proteomes" id="UP000008144">
    <property type="component" value="Unassembled WGS sequence"/>
</dbReference>
<sequence>MKHVDEWYDKYEMRQIIDGSINKVKRRVYLATDDPGIWNETLNYKEYEFIGQRKFTERESDEKTRDTPYGLVQIANEINILSMCDFIVCTLSSEVGTLAYEYMQTLNLNAADRVLSLDAEYGVAGFPVDLHRVVYSHNVEGELSLEPGMLVTGYQQWNGYFNGSYHGKLLSGGNWKLYPSYSVEALPPRFILDKNGQLDLKI</sequence>
<comment type="caution">
    <text evidence="3">Lacks conserved residue(s) required for the propagation of feature annotation.</text>
</comment>
<dbReference type="Gene3D" id="3.40.50.11350">
    <property type="match status" value="1"/>
</dbReference>
<dbReference type="Pfam" id="PF19745">
    <property type="entry name" value="FUT8_N_cat"/>
    <property type="match status" value="1"/>
</dbReference>
<dbReference type="InterPro" id="IPR045573">
    <property type="entry name" value="Fut8_N_cat"/>
</dbReference>
<dbReference type="STRING" id="7719.ENSCINP00000008864"/>
<name>F6TSZ2_CIOIN</name>
<dbReference type="PROSITE" id="PS51659">
    <property type="entry name" value="GT23"/>
    <property type="match status" value="1"/>
</dbReference>
<keyword evidence="1 3" id="KW-0328">Glycosyltransferase</keyword>
<evidence type="ECO:0000313" key="5">
    <source>
        <dbReference type="Ensembl" id="ENSCINP00000008864.3"/>
    </source>
</evidence>